<evidence type="ECO:0000313" key="13">
    <source>
        <dbReference type="Proteomes" id="UP000002358"/>
    </source>
</evidence>
<dbReference type="InterPro" id="IPR036291">
    <property type="entry name" value="NAD(P)-bd_dom_sf"/>
</dbReference>
<evidence type="ECO:0000256" key="8">
    <source>
        <dbReference type="ARBA" id="ARBA00023136"/>
    </source>
</evidence>
<keyword evidence="8" id="KW-0472">Membrane</keyword>
<dbReference type="FunFam" id="3.40.50.720:FF:000143">
    <property type="entry name" value="Fatty acyl-CoA reductase"/>
    <property type="match status" value="1"/>
</dbReference>
<dbReference type="PANTHER" id="PTHR11011:SF60">
    <property type="entry name" value="FATTY ACYL-COA REDUCTASE-RELATED"/>
    <property type="match status" value="1"/>
</dbReference>
<dbReference type="OrthoDB" id="429813at2759"/>
<dbReference type="GO" id="GO:0102965">
    <property type="term" value="F:alcohol-forming long-chain fatty acyl-CoA reductase activity"/>
    <property type="evidence" value="ECO:0007669"/>
    <property type="project" value="UniProtKB-EC"/>
</dbReference>
<evidence type="ECO:0000256" key="6">
    <source>
        <dbReference type="ARBA" id="ARBA00022989"/>
    </source>
</evidence>
<keyword evidence="10" id="KW-0560">Oxidoreductase</keyword>
<reference evidence="12" key="1">
    <citation type="submission" date="2021-01" db="UniProtKB">
        <authorList>
            <consortium name="EnsemblMetazoa"/>
        </authorList>
    </citation>
    <scope>IDENTIFICATION</scope>
</reference>
<dbReference type="SMR" id="A0A7M7R1X3"/>
<dbReference type="GO" id="GO:0035336">
    <property type="term" value="P:long-chain fatty-acyl-CoA metabolic process"/>
    <property type="evidence" value="ECO:0007669"/>
    <property type="project" value="TreeGrafter"/>
</dbReference>
<dbReference type="InterPro" id="IPR026055">
    <property type="entry name" value="FAR"/>
</dbReference>
<dbReference type="PANTHER" id="PTHR11011">
    <property type="entry name" value="MALE STERILITY PROTEIN 2-RELATED"/>
    <property type="match status" value="1"/>
</dbReference>
<feature type="domain" description="Thioester reductase (TE)" evidence="11">
    <location>
        <begin position="45"/>
        <end position="311"/>
    </location>
</feature>
<dbReference type="InParanoid" id="A0A7M7R1X3"/>
<dbReference type="AlphaFoldDB" id="A0A7M7R1X3"/>
<dbReference type="GeneID" id="116415779"/>
<dbReference type="InterPro" id="IPR013120">
    <property type="entry name" value="FAR_NAD-bd"/>
</dbReference>
<keyword evidence="3 10" id="KW-0444">Lipid biosynthesis</keyword>
<evidence type="ECO:0000256" key="5">
    <source>
        <dbReference type="ARBA" id="ARBA00022857"/>
    </source>
</evidence>
<evidence type="ECO:0000259" key="11">
    <source>
        <dbReference type="Pfam" id="PF07993"/>
    </source>
</evidence>
<dbReference type="CDD" id="cd05236">
    <property type="entry name" value="FAR-N_SDR_e"/>
    <property type="match status" value="1"/>
</dbReference>
<evidence type="ECO:0000256" key="3">
    <source>
        <dbReference type="ARBA" id="ARBA00022516"/>
    </source>
</evidence>
<keyword evidence="6" id="KW-1133">Transmembrane helix</keyword>
<evidence type="ECO:0000256" key="1">
    <source>
        <dbReference type="ARBA" id="ARBA00004141"/>
    </source>
</evidence>
<dbReference type="Pfam" id="PF07993">
    <property type="entry name" value="NAD_binding_4"/>
    <property type="match status" value="1"/>
</dbReference>
<dbReference type="GO" id="GO:0016020">
    <property type="term" value="C:membrane"/>
    <property type="evidence" value="ECO:0007669"/>
    <property type="project" value="UniProtKB-SubCell"/>
</dbReference>
<dbReference type="SUPFAM" id="SSF51735">
    <property type="entry name" value="NAD(P)-binding Rossmann-fold domains"/>
    <property type="match status" value="1"/>
</dbReference>
<comment type="function">
    <text evidence="10">Catalyzes the reduction of fatty acyl-CoA to fatty alcohols.</text>
</comment>
<dbReference type="EnsemblMetazoa" id="XM_032601999">
    <property type="protein sequence ID" value="XP_032457890"/>
    <property type="gene ID" value="LOC116415779"/>
</dbReference>
<dbReference type="FunCoup" id="A0A7M7R1X3">
    <property type="interactions" value="58"/>
</dbReference>
<accession>A0A7M7R1X3</accession>
<proteinExistence type="inferred from homology"/>
<dbReference type="GO" id="GO:0005777">
    <property type="term" value="C:peroxisome"/>
    <property type="evidence" value="ECO:0007669"/>
    <property type="project" value="TreeGrafter"/>
</dbReference>
<evidence type="ECO:0000256" key="9">
    <source>
        <dbReference type="ARBA" id="ARBA00052530"/>
    </source>
</evidence>
<dbReference type="Proteomes" id="UP000002358">
    <property type="component" value="Chromosome 1"/>
</dbReference>
<comment type="catalytic activity">
    <reaction evidence="9 10">
        <text>a long-chain fatty acyl-CoA + 2 NADPH + 2 H(+) = a long-chain primary fatty alcohol + 2 NADP(+) + CoA</text>
        <dbReference type="Rhea" id="RHEA:52716"/>
        <dbReference type="ChEBI" id="CHEBI:15378"/>
        <dbReference type="ChEBI" id="CHEBI:57287"/>
        <dbReference type="ChEBI" id="CHEBI:57783"/>
        <dbReference type="ChEBI" id="CHEBI:58349"/>
        <dbReference type="ChEBI" id="CHEBI:77396"/>
        <dbReference type="ChEBI" id="CHEBI:83139"/>
        <dbReference type="EC" id="1.2.1.84"/>
    </reaction>
</comment>
<keyword evidence="13" id="KW-1185">Reference proteome</keyword>
<comment type="subcellular location">
    <subcellularLocation>
        <location evidence="1">Membrane</location>
        <topology evidence="1">Multi-pass membrane protein</topology>
    </subcellularLocation>
</comment>
<name>A0A7M7R1X3_NASVI</name>
<evidence type="ECO:0000256" key="10">
    <source>
        <dbReference type="RuleBase" id="RU363097"/>
    </source>
</evidence>
<keyword evidence="4" id="KW-0812">Transmembrane</keyword>
<dbReference type="Gene3D" id="3.40.50.720">
    <property type="entry name" value="NAD(P)-binding Rossmann-like Domain"/>
    <property type="match status" value="1"/>
</dbReference>
<dbReference type="RefSeq" id="XP_032457890.1">
    <property type="nucleotide sequence ID" value="XM_032601999.1"/>
</dbReference>
<evidence type="ECO:0000256" key="4">
    <source>
        <dbReference type="ARBA" id="ARBA00022692"/>
    </source>
</evidence>
<keyword evidence="7 10" id="KW-0443">Lipid metabolism</keyword>
<dbReference type="KEGG" id="nvi:116415779"/>
<dbReference type="EC" id="1.2.1.84" evidence="10"/>
<sequence>MEEPAHMMTGRSYLDDMINMDDDLEYLESEFSEIAEFYKGLNILVTGGSGFLGRLLIEKLLRQERKIYMLIRAKKGKSPQQRFKEHFNDIIYEKLKQERPNFLKQVVLVEGDTSLSDLGLSTKDREILIDNIDIVFHSAATVRFDESIRQAVNINIRGTKLLLLLAKEMKNLKGFIHISTAFSNCVYDYIEEKFYEPPMNPDNILSLVELLDDDALDVLKNKLMGKWPNTYAFSKALGEEMVRKYSTGMPSCVVRPSIMLATNKEPIRGWINNYYGPTGVAIGAGMGLLRSLHCNSENIADIIPADYVINNVIAAGWDIVKKW</sequence>
<evidence type="ECO:0000256" key="2">
    <source>
        <dbReference type="ARBA" id="ARBA00005928"/>
    </source>
</evidence>
<comment type="similarity">
    <text evidence="2 10">Belongs to the fatty acyl-CoA reductase family.</text>
</comment>
<keyword evidence="5 10" id="KW-0521">NADP</keyword>
<evidence type="ECO:0000256" key="7">
    <source>
        <dbReference type="ARBA" id="ARBA00023098"/>
    </source>
</evidence>
<organism evidence="12 13">
    <name type="scientific">Nasonia vitripennis</name>
    <name type="common">Parasitic wasp</name>
    <dbReference type="NCBI Taxonomy" id="7425"/>
    <lineage>
        <taxon>Eukaryota</taxon>
        <taxon>Metazoa</taxon>
        <taxon>Ecdysozoa</taxon>
        <taxon>Arthropoda</taxon>
        <taxon>Hexapoda</taxon>
        <taxon>Insecta</taxon>
        <taxon>Pterygota</taxon>
        <taxon>Neoptera</taxon>
        <taxon>Endopterygota</taxon>
        <taxon>Hymenoptera</taxon>
        <taxon>Apocrita</taxon>
        <taxon>Proctotrupomorpha</taxon>
        <taxon>Chalcidoidea</taxon>
        <taxon>Pteromalidae</taxon>
        <taxon>Pteromalinae</taxon>
        <taxon>Nasonia</taxon>
    </lineage>
</organism>
<evidence type="ECO:0000313" key="12">
    <source>
        <dbReference type="EnsemblMetazoa" id="XP_032457890"/>
    </source>
</evidence>
<protein>
    <recommendedName>
        <fullName evidence="10">Fatty acyl-CoA reductase</fullName>
        <ecNumber evidence="10">1.2.1.84</ecNumber>
    </recommendedName>
</protein>
<dbReference type="GO" id="GO:0080019">
    <property type="term" value="F:alcohol-forming very long-chain fatty acyl-CoA reductase activity"/>
    <property type="evidence" value="ECO:0007669"/>
    <property type="project" value="InterPro"/>
</dbReference>